<dbReference type="Gene3D" id="2.40.50.100">
    <property type="match status" value="1"/>
</dbReference>
<dbReference type="Proteomes" id="UP000001962">
    <property type="component" value="Chromosome"/>
</dbReference>
<evidence type="ECO:0000256" key="1">
    <source>
        <dbReference type="ARBA" id="ARBA00009477"/>
    </source>
</evidence>
<evidence type="ECO:0000259" key="5">
    <source>
        <dbReference type="Pfam" id="PF25989"/>
    </source>
</evidence>
<dbReference type="KEGG" id="aeh:Mlg_1186"/>
<dbReference type="EMBL" id="CP000453">
    <property type="protein sequence ID" value="ABI56535.1"/>
    <property type="molecule type" value="Genomic_DNA"/>
</dbReference>
<name>Q0A9F2_ALKEH</name>
<evidence type="ECO:0000313" key="7">
    <source>
        <dbReference type="Proteomes" id="UP000001962"/>
    </source>
</evidence>
<evidence type="ECO:0000259" key="3">
    <source>
        <dbReference type="Pfam" id="PF25917"/>
    </source>
</evidence>
<dbReference type="Pfam" id="PF25989">
    <property type="entry name" value="YknX_C"/>
    <property type="match status" value="1"/>
</dbReference>
<dbReference type="NCBIfam" id="TIGR01730">
    <property type="entry name" value="RND_mfp"/>
    <property type="match status" value="1"/>
</dbReference>
<dbReference type="GO" id="GO:0015562">
    <property type="term" value="F:efflux transmembrane transporter activity"/>
    <property type="evidence" value="ECO:0007669"/>
    <property type="project" value="TreeGrafter"/>
</dbReference>
<dbReference type="OrthoDB" id="9806939at2"/>
<dbReference type="Pfam" id="PF25876">
    <property type="entry name" value="HH_MFP_RND"/>
    <property type="match status" value="1"/>
</dbReference>
<sequence length="374" mass="40799">MRIGLQLIILFFLMLVGGAGWYALMLSAADGEGDQRPSMAAPVQIAPVERDEVLRTVESVGSTRALESVTVTPEVSGRIATIHFAEGDRVGEGDVLISLDDARHQARLAEALATYDDARAQYARAERLLATNHISQAELDQREAAMKVAGAQVQVARAELRDRQIRAPFDGVTGLRGVSVGAYVTTDTVITTLDDLERLRLDFSVPERFLPTLQVGMPVLAYSDGYGGAFEGEVRRLDSRVDPVTRTLRLQAELDNRDNRLRPGMFMNVDLVLEREPDALLVPEEALLLEGRGKYVFVLQRGEGDEPDLVRRQAVETGIRRGGRVQVTDGLAEGDYVVRSGLQRLRDGAEVRVLNPPEATEGEEVVAAADGAEG</sequence>
<dbReference type="PANTHER" id="PTHR30469:SF11">
    <property type="entry name" value="BLL4320 PROTEIN"/>
    <property type="match status" value="1"/>
</dbReference>
<evidence type="ECO:0000259" key="2">
    <source>
        <dbReference type="Pfam" id="PF25876"/>
    </source>
</evidence>
<dbReference type="eggNOG" id="COG0845">
    <property type="taxonomic scope" value="Bacteria"/>
</dbReference>
<dbReference type="Pfam" id="PF25917">
    <property type="entry name" value="BSH_RND"/>
    <property type="match status" value="1"/>
</dbReference>
<dbReference type="InterPro" id="IPR006143">
    <property type="entry name" value="RND_pump_MFP"/>
</dbReference>
<feature type="domain" description="Multidrug resistance protein MdtA-like alpha-helical hairpin" evidence="2">
    <location>
        <begin position="103"/>
        <end position="162"/>
    </location>
</feature>
<dbReference type="HOGENOM" id="CLU_018816_1_2_6"/>
<dbReference type="SUPFAM" id="SSF111369">
    <property type="entry name" value="HlyD-like secretion proteins"/>
    <property type="match status" value="1"/>
</dbReference>
<dbReference type="Gene3D" id="1.10.287.470">
    <property type="entry name" value="Helix hairpin bin"/>
    <property type="match status" value="1"/>
</dbReference>
<feature type="domain" description="Multidrug resistance protein MdtA-like barrel-sandwich hybrid" evidence="3">
    <location>
        <begin position="68"/>
        <end position="187"/>
    </location>
</feature>
<dbReference type="Gene3D" id="2.40.420.20">
    <property type="match status" value="1"/>
</dbReference>
<dbReference type="AlphaFoldDB" id="Q0A9F2"/>
<dbReference type="Pfam" id="PF25954">
    <property type="entry name" value="Beta-barrel_RND_2"/>
    <property type="match status" value="1"/>
</dbReference>
<organism evidence="6 7">
    <name type="scientific">Alkalilimnicola ehrlichii (strain ATCC BAA-1101 / DSM 17681 / MLHE-1)</name>
    <dbReference type="NCBI Taxonomy" id="187272"/>
    <lineage>
        <taxon>Bacteria</taxon>
        <taxon>Pseudomonadati</taxon>
        <taxon>Pseudomonadota</taxon>
        <taxon>Gammaproteobacteria</taxon>
        <taxon>Chromatiales</taxon>
        <taxon>Ectothiorhodospiraceae</taxon>
        <taxon>Alkalilimnicola</taxon>
    </lineage>
</organism>
<dbReference type="GO" id="GO:1990281">
    <property type="term" value="C:efflux pump complex"/>
    <property type="evidence" value="ECO:0007669"/>
    <property type="project" value="TreeGrafter"/>
</dbReference>
<dbReference type="InterPro" id="IPR058792">
    <property type="entry name" value="Beta-barrel_RND_2"/>
</dbReference>
<evidence type="ECO:0000313" key="6">
    <source>
        <dbReference type="EMBL" id="ABI56535.1"/>
    </source>
</evidence>
<dbReference type="Gene3D" id="2.40.30.170">
    <property type="match status" value="1"/>
</dbReference>
<accession>Q0A9F2</accession>
<feature type="domain" description="CusB-like beta-barrel" evidence="4">
    <location>
        <begin position="201"/>
        <end position="272"/>
    </location>
</feature>
<dbReference type="InterPro" id="IPR058637">
    <property type="entry name" value="YknX-like_C"/>
</dbReference>
<evidence type="ECO:0000259" key="4">
    <source>
        <dbReference type="Pfam" id="PF25954"/>
    </source>
</evidence>
<comment type="similarity">
    <text evidence="1">Belongs to the membrane fusion protein (MFP) (TC 8.A.1) family.</text>
</comment>
<dbReference type="InterPro" id="IPR058624">
    <property type="entry name" value="MdtA-like_HH"/>
</dbReference>
<keyword evidence="7" id="KW-1185">Reference proteome</keyword>
<dbReference type="RefSeq" id="WP_011628930.1">
    <property type="nucleotide sequence ID" value="NC_008340.1"/>
</dbReference>
<dbReference type="PANTHER" id="PTHR30469">
    <property type="entry name" value="MULTIDRUG RESISTANCE PROTEIN MDTA"/>
    <property type="match status" value="1"/>
</dbReference>
<dbReference type="FunFam" id="2.40.30.170:FF:000010">
    <property type="entry name" value="Efflux RND transporter periplasmic adaptor subunit"/>
    <property type="match status" value="1"/>
</dbReference>
<feature type="domain" description="YknX-like C-terminal permuted SH3-like" evidence="5">
    <location>
        <begin position="280"/>
        <end position="353"/>
    </location>
</feature>
<gene>
    <name evidence="6" type="ordered locus">Mlg_1186</name>
</gene>
<protein>
    <submittedName>
        <fullName evidence="6">Efflux transporter, RND family, MFP subunit</fullName>
    </submittedName>
</protein>
<reference evidence="7" key="1">
    <citation type="submission" date="2006-08" db="EMBL/GenBank/DDBJ databases">
        <title>Complete sequence of Alkalilimnicola ehrilichei MLHE-1.</title>
        <authorList>
            <person name="Copeland A."/>
            <person name="Lucas S."/>
            <person name="Lapidus A."/>
            <person name="Barry K."/>
            <person name="Detter J.C."/>
            <person name="Glavina del Rio T."/>
            <person name="Hammon N."/>
            <person name="Israni S."/>
            <person name="Dalin E."/>
            <person name="Tice H."/>
            <person name="Pitluck S."/>
            <person name="Sims D."/>
            <person name="Brettin T."/>
            <person name="Bruce D."/>
            <person name="Han C."/>
            <person name="Tapia R."/>
            <person name="Gilna P."/>
            <person name="Schmutz J."/>
            <person name="Larimer F."/>
            <person name="Land M."/>
            <person name="Hauser L."/>
            <person name="Kyrpides N."/>
            <person name="Mikhailova N."/>
            <person name="Oremland R.S."/>
            <person name="Hoeft S.E."/>
            <person name="Switzer-Blum J."/>
            <person name="Kulp T."/>
            <person name="King G."/>
            <person name="Tabita R."/>
            <person name="Witte B."/>
            <person name="Santini J.M."/>
            <person name="Basu P."/>
            <person name="Hollibaugh J.T."/>
            <person name="Xie G."/>
            <person name="Stolz J.F."/>
            <person name="Richardson P."/>
        </authorList>
    </citation>
    <scope>NUCLEOTIDE SEQUENCE [LARGE SCALE GENOMIC DNA]</scope>
    <source>
        <strain evidence="7">ATCC BAA-1101 / DSM 17681 / MLHE-1</strain>
    </source>
</reference>
<dbReference type="InterPro" id="IPR058625">
    <property type="entry name" value="MdtA-like_BSH"/>
</dbReference>
<proteinExistence type="inferred from homology"/>